<dbReference type="InterPro" id="IPR029044">
    <property type="entry name" value="Nucleotide-diphossugar_trans"/>
</dbReference>
<dbReference type="CDD" id="cd02440">
    <property type="entry name" value="AdoMet_MTases"/>
    <property type="match status" value="1"/>
</dbReference>
<gene>
    <name evidence="3" type="ORF">SAMN05421545_3692</name>
</gene>
<dbReference type="GO" id="GO:0008757">
    <property type="term" value="F:S-adenosylmethionine-dependent methyltransferase activity"/>
    <property type="evidence" value="ECO:0007669"/>
    <property type="project" value="InterPro"/>
</dbReference>
<feature type="domain" description="Methyltransferase type 11" evidence="2">
    <location>
        <begin position="403"/>
        <end position="453"/>
    </location>
</feature>
<organism evidence="3 4">
    <name type="scientific">Pontibacter lucknowensis</name>
    <dbReference type="NCBI Taxonomy" id="1077936"/>
    <lineage>
        <taxon>Bacteria</taxon>
        <taxon>Pseudomonadati</taxon>
        <taxon>Bacteroidota</taxon>
        <taxon>Cytophagia</taxon>
        <taxon>Cytophagales</taxon>
        <taxon>Hymenobacteraceae</taxon>
        <taxon>Pontibacter</taxon>
    </lineage>
</organism>
<keyword evidence="4" id="KW-1185">Reference proteome</keyword>
<evidence type="ECO:0000259" key="2">
    <source>
        <dbReference type="Pfam" id="PF08241"/>
    </source>
</evidence>
<dbReference type="PANTHER" id="PTHR22916:SF3">
    <property type="entry name" value="UDP-GLCNAC:BETAGAL BETA-1,3-N-ACETYLGLUCOSAMINYLTRANSFERASE-LIKE PROTEIN 1"/>
    <property type="match status" value="1"/>
</dbReference>
<evidence type="ECO:0000259" key="1">
    <source>
        <dbReference type="Pfam" id="PF00535"/>
    </source>
</evidence>
<dbReference type="STRING" id="1077936.SAMN05421545_3692"/>
<keyword evidence="3" id="KW-0489">Methyltransferase</keyword>
<sequence>MSKKGPQLNPLVSVVIPCYNQGHFLAGAIESALTQDYPAVEVVVVDDGSTDFTKEIAGAYRAVKYVYQPNQGLSSARNTGIKNASGDFLLFLDADDWLLPGAITTNVAYLLRHEQLAFVSGAHHKVYVEEGLVKEETSQVSADHYLHLLQGNYIGMISTVLFRKWVFSEFQYDTMLRNCEDYDLYLKITRKYPVFHHQEKIAAYRIHTANMSNNIPAMLGGVLRVLDRQKVELKSESEQKAYLRGQEVWRSYYCSELWKSLGQPKGTVSTESLQFLKLHRPPLYYKYILKKNTAMFKAQVKKYAPAFTLRMLHSIGLYNNHVPAPGAVELGDFDRVTPFSKEFGYDRGGPVDRHYIEGFLRSESQCIQGNVLEIGDNAYTLQFGGKQVTKSDILHVDSTNKAATYIGDISDAPHIPDSMFDCIILTQTLHLIYDFKAALRTCHRILKPGGVLLLTVPGITPIDHGEWKDTWYWAFTDKAMRKVMDETFPESQVKVGTYGNVLTAAAFLYGMGLQEVPPTKLNFHDPHYQVIVTVKAQKL</sequence>
<dbReference type="InterPro" id="IPR001173">
    <property type="entry name" value="Glyco_trans_2-like"/>
</dbReference>
<proteinExistence type="predicted"/>
<dbReference type="OrthoDB" id="6307329at2"/>
<protein>
    <submittedName>
        <fullName evidence="3">Methyltransferase domain-containing protein</fullName>
    </submittedName>
</protein>
<dbReference type="EMBL" id="FTNM01000006">
    <property type="protein sequence ID" value="SIR44375.1"/>
    <property type="molecule type" value="Genomic_DNA"/>
</dbReference>
<reference evidence="4" key="1">
    <citation type="submission" date="2017-01" db="EMBL/GenBank/DDBJ databases">
        <authorList>
            <person name="Varghese N."/>
            <person name="Submissions S."/>
        </authorList>
    </citation>
    <scope>NUCLEOTIDE SEQUENCE [LARGE SCALE GENOMIC DNA]</scope>
    <source>
        <strain evidence="4">DM9</strain>
    </source>
</reference>
<dbReference type="InterPro" id="IPR013216">
    <property type="entry name" value="Methyltransf_11"/>
</dbReference>
<dbReference type="PANTHER" id="PTHR22916">
    <property type="entry name" value="GLYCOSYLTRANSFERASE"/>
    <property type="match status" value="1"/>
</dbReference>
<dbReference type="AlphaFoldDB" id="A0A1N7AZ34"/>
<name>A0A1N7AZ34_9BACT</name>
<dbReference type="Pfam" id="PF08241">
    <property type="entry name" value="Methyltransf_11"/>
    <property type="match status" value="1"/>
</dbReference>
<accession>A0A1N7AZ34</accession>
<dbReference type="SUPFAM" id="SSF53335">
    <property type="entry name" value="S-adenosyl-L-methionine-dependent methyltransferases"/>
    <property type="match status" value="1"/>
</dbReference>
<dbReference type="GO" id="GO:0032259">
    <property type="term" value="P:methylation"/>
    <property type="evidence" value="ECO:0007669"/>
    <property type="project" value="UniProtKB-KW"/>
</dbReference>
<dbReference type="SUPFAM" id="SSF53448">
    <property type="entry name" value="Nucleotide-diphospho-sugar transferases"/>
    <property type="match status" value="1"/>
</dbReference>
<feature type="domain" description="Glycosyltransferase 2-like" evidence="1">
    <location>
        <begin position="13"/>
        <end position="119"/>
    </location>
</feature>
<dbReference type="Pfam" id="PF00535">
    <property type="entry name" value="Glycos_transf_2"/>
    <property type="match status" value="1"/>
</dbReference>
<dbReference type="Gene3D" id="3.40.50.150">
    <property type="entry name" value="Vaccinia Virus protein VP39"/>
    <property type="match status" value="1"/>
</dbReference>
<dbReference type="GO" id="GO:0016758">
    <property type="term" value="F:hexosyltransferase activity"/>
    <property type="evidence" value="ECO:0007669"/>
    <property type="project" value="UniProtKB-ARBA"/>
</dbReference>
<evidence type="ECO:0000313" key="4">
    <source>
        <dbReference type="Proteomes" id="UP000185924"/>
    </source>
</evidence>
<dbReference type="Proteomes" id="UP000185924">
    <property type="component" value="Unassembled WGS sequence"/>
</dbReference>
<dbReference type="RefSeq" id="WP_076423161.1">
    <property type="nucleotide sequence ID" value="NZ_FTNM01000006.1"/>
</dbReference>
<evidence type="ECO:0000313" key="3">
    <source>
        <dbReference type="EMBL" id="SIR44375.1"/>
    </source>
</evidence>
<dbReference type="Gene3D" id="3.90.550.10">
    <property type="entry name" value="Spore Coat Polysaccharide Biosynthesis Protein SpsA, Chain A"/>
    <property type="match status" value="1"/>
</dbReference>
<keyword evidence="3" id="KW-0808">Transferase</keyword>
<dbReference type="InterPro" id="IPR029063">
    <property type="entry name" value="SAM-dependent_MTases_sf"/>
</dbReference>